<keyword evidence="1" id="KW-1133">Transmembrane helix</keyword>
<organism evidence="3 4">
    <name type="scientific">Aphanomyces stellatus</name>
    <dbReference type="NCBI Taxonomy" id="120398"/>
    <lineage>
        <taxon>Eukaryota</taxon>
        <taxon>Sar</taxon>
        <taxon>Stramenopiles</taxon>
        <taxon>Oomycota</taxon>
        <taxon>Saprolegniomycetes</taxon>
        <taxon>Saprolegniales</taxon>
        <taxon>Verrucalvaceae</taxon>
        <taxon>Aphanomyces</taxon>
    </lineage>
</organism>
<evidence type="ECO:0000313" key="2">
    <source>
        <dbReference type="EMBL" id="KAF0697063.1"/>
    </source>
</evidence>
<feature type="transmembrane region" description="Helical" evidence="1">
    <location>
        <begin position="40"/>
        <end position="59"/>
    </location>
</feature>
<dbReference type="PANTHER" id="PTHR38568:SF2">
    <property type="entry name" value="DUF445 DOMAIN-CONTAINING PROTEIN"/>
    <property type="match status" value="1"/>
</dbReference>
<dbReference type="PANTHER" id="PTHR38568">
    <property type="entry name" value="DUF445 DOMAIN-CONTAINING PROTEIN-RELATED"/>
    <property type="match status" value="1"/>
</dbReference>
<dbReference type="AlphaFoldDB" id="A0A485KVI2"/>
<dbReference type="EMBL" id="CAADRA010005367">
    <property type="protein sequence ID" value="VFT89101.1"/>
    <property type="molecule type" value="Genomic_DNA"/>
</dbReference>
<evidence type="ECO:0000256" key="1">
    <source>
        <dbReference type="SAM" id="Phobius"/>
    </source>
</evidence>
<dbReference type="EMBL" id="VJMH01005346">
    <property type="protein sequence ID" value="KAF0697063.1"/>
    <property type="molecule type" value="Genomic_DNA"/>
</dbReference>
<keyword evidence="4" id="KW-1185">Reference proteome</keyword>
<dbReference type="OrthoDB" id="446769at2759"/>
<name>A0A485KVI2_9STRA</name>
<keyword evidence="1" id="KW-0812">Transmembrane</keyword>
<evidence type="ECO:0000313" key="4">
    <source>
        <dbReference type="Proteomes" id="UP000332933"/>
    </source>
</evidence>
<evidence type="ECO:0000313" key="3">
    <source>
        <dbReference type="EMBL" id="VFT89101.1"/>
    </source>
</evidence>
<proteinExistence type="predicted"/>
<keyword evidence="1" id="KW-0472">Membrane</keyword>
<sequence length="287" mass="31120">MLSATKAEHLLFRTQSHTAAPSTTTTHAAFRAPRLSCGDWTNLLCALIALAGVVLLLCVAHPVGRALVLVGGCGFVGGIVNAFFLHLLFHRLCGLQCLGAGVFLREANHVAIQLQRLIVQTFFMTDELKTYAKDHRPRSLEALVGDFLEQPQTHTALVNALTRVASMPNGIVVNSFAGMFGGIEAMVPRVTPLLLALAAEWDQQNPSPFERLQLLFGAVPPDVVAQRLSQEVGNMVHTRAMRLEPHEVAAMLHALVAPHLTWIVVWGNVWGLCVGGLIVLHDVVFLA</sequence>
<dbReference type="Proteomes" id="UP000332933">
    <property type="component" value="Unassembled WGS sequence"/>
</dbReference>
<reference evidence="3 4" key="1">
    <citation type="submission" date="2019-03" db="EMBL/GenBank/DDBJ databases">
        <authorList>
            <person name="Gaulin E."/>
            <person name="Dumas B."/>
        </authorList>
    </citation>
    <scope>NUCLEOTIDE SEQUENCE [LARGE SCALE GENOMIC DNA]</scope>
    <source>
        <strain evidence="3">CBS 568.67</strain>
    </source>
</reference>
<gene>
    <name evidence="3" type="primary">Aste57867_12247</name>
    <name evidence="2" type="ORF">As57867_012202</name>
    <name evidence="3" type="ORF">ASTE57867_12247</name>
</gene>
<feature type="transmembrane region" description="Helical" evidence="1">
    <location>
        <begin position="66"/>
        <end position="89"/>
    </location>
</feature>
<protein>
    <submittedName>
        <fullName evidence="3">Aste57867_12247 protein</fullName>
    </submittedName>
</protein>
<accession>A0A485KVI2</accession>
<reference evidence="2" key="2">
    <citation type="submission" date="2019-06" db="EMBL/GenBank/DDBJ databases">
        <title>Genomics analysis of Aphanomyces spp. identifies a new class of oomycete effector associated with host adaptation.</title>
        <authorList>
            <person name="Gaulin E."/>
        </authorList>
    </citation>
    <scope>NUCLEOTIDE SEQUENCE</scope>
    <source>
        <strain evidence="2">CBS 578.67</strain>
    </source>
</reference>